<feature type="domain" description="TNase-like" evidence="2">
    <location>
        <begin position="29"/>
        <end position="142"/>
    </location>
</feature>
<dbReference type="Pfam" id="PF00565">
    <property type="entry name" value="SNase"/>
    <property type="match status" value="1"/>
</dbReference>
<dbReference type="SMART" id="SM00318">
    <property type="entry name" value="SNc"/>
    <property type="match status" value="1"/>
</dbReference>
<keyword evidence="4" id="KW-1185">Reference proteome</keyword>
<reference evidence="3 4" key="1">
    <citation type="submission" date="2021-08" db="EMBL/GenBank/DDBJ databases">
        <title>Comparative Genomics Analysis of the Genus Qipengyuania Reveals Extensive Genetic Diversity and Metabolic Versatility, Including the Description of Fifteen Novel Species.</title>
        <authorList>
            <person name="Liu Y."/>
        </authorList>
    </citation>
    <scope>NUCLEOTIDE SEQUENCE [LARGE SCALE GENOMIC DNA]</scope>
    <source>
        <strain evidence="3 4">1XM2-8</strain>
    </source>
</reference>
<dbReference type="SUPFAM" id="SSF50199">
    <property type="entry name" value="Staphylococcal nuclease"/>
    <property type="match status" value="1"/>
</dbReference>
<sequence length="228" mass="24625">MHIRLIIAAFVGLSSPAAAQLYFGQATALDGDSLQMTGATFALAGIDALEARQTCLRGDKVWNCGEYASAALKALVDGKRVKCTQRGTDALGQVIATCTVDGRDLGQEMVRMGLAVALEGTDPDYGEWEDLARLNSAGIWSTEFQAPAEFRESDPLAAQEMRAMLAERERQLKAMEAVRNAPRTVYYSGCRQAQAAGATPLHRGEPGYRIEMDGDGDGVACERYPSRR</sequence>
<keyword evidence="1" id="KW-0732">Signal</keyword>
<dbReference type="PANTHER" id="PTHR12302:SF26">
    <property type="entry name" value="BLR1266 PROTEIN"/>
    <property type="match status" value="1"/>
</dbReference>
<dbReference type="PANTHER" id="PTHR12302">
    <property type="entry name" value="EBNA2 BINDING PROTEIN P100"/>
    <property type="match status" value="1"/>
</dbReference>
<dbReference type="Proteomes" id="UP000824280">
    <property type="component" value="Chromosome"/>
</dbReference>
<dbReference type="RefSeq" id="WP_221422876.1">
    <property type="nucleotide sequence ID" value="NZ_CP081297.1"/>
</dbReference>
<feature type="chain" id="PRO_5046798866" evidence="1">
    <location>
        <begin position="20"/>
        <end position="228"/>
    </location>
</feature>
<organism evidence="3 4">
    <name type="scientific">Qipengyuania psychrotolerans</name>
    <dbReference type="NCBI Taxonomy" id="2867238"/>
    <lineage>
        <taxon>Bacteria</taxon>
        <taxon>Pseudomonadati</taxon>
        <taxon>Pseudomonadota</taxon>
        <taxon>Alphaproteobacteria</taxon>
        <taxon>Sphingomonadales</taxon>
        <taxon>Erythrobacteraceae</taxon>
        <taxon>Qipengyuania</taxon>
    </lineage>
</organism>
<name>A0ABX8ZEF3_9SPHN</name>
<dbReference type="PROSITE" id="PS50830">
    <property type="entry name" value="TNASE_3"/>
    <property type="match status" value="1"/>
</dbReference>
<feature type="signal peptide" evidence="1">
    <location>
        <begin position="1"/>
        <end position="19"/>
    </location>
</feature>
<dbReference type="SMART" id="SM00894">
    <property type="entry name" value="Excalibur"/>
    <property type="match status" value="1"/>
</dbReference>
<dbReference type="EMBL" id="CP081297">
    <property type="protein sequence ID" value="QZD87338.1"/>
    <property type="molecule type" value="Genomic_DNA"/>
</dbReference>
<dbReference type="InterPro" id="IPR008613">
    <property type="entry name" value="Excalibur_Ca-bd_domain"/>
</dbReference>
<dbReference type="Gene3D" id="2.40.50.90">
    <property type="match status" value="1"/>
</dbReference>
<proteinExistence type="predicted"/>
<evidence type="ECO:0000256" key="1">
    <source>
        <dbReference type="SAM" id="SignalP"/>
    </source>
</evidence>
<protein>
    <submittedName>
        <fullName evidence="3">Thermonuclease family protein</fullName>
    </submittedName>
</protein>
<evidence type="ECO:0000313" key="4">
    <source>
        <dbReference type="Proteomes" id="UP000824280"/>
    </source>
</evidence>
<accession>A0ABX8ZEF3</accession>
<gene>
    <name evidence="3" type="ORF">K3166_01090</name>
</gene>
<evidence type="ECO:0000259" key="2">
    <source>
        <dbReference type="PROSITE" id="PS50830"/>
    </source>
</evidence>
<evidence type="ECO:0000313" key="3">
    <source>
        <dbReference type="EMBL" id="QZD87338.1"/>
    </source>
</evidence>
<dbReference type="InterPro" id="IPR035437">
    <property type="entry name" value="SNase_OB-fold_sf"/>
</dbReference>
<dbReference type="InterPro" id="IPR016071">
    <property type="entry name" value="Staphylococal_nuclease_OB-fold"/>
</dbReference>
<dbReference type="Pfam" id="PF05901">
    <property type="entry name" value="Excalibur"/>
    <property type="match status" value="1"/>
</dbReference>